<evidence type="ECO:0000313" key="5">
    <source>
        <dbReference type="EMBL" id="KAK2073609.1"/>
    </source>
</evidence>
<dbReference type="GO" id="GO:0005681">
    <property type="term" value="C:spliceosomal complex"/>
    <property type="evidence" value="ECO:0007669"/>
    <property type="project" value="TreeGrafter"/>
</dbReference>
<evidence type="ECO:0000256" key="4">
    <source>
        <dbReference type="SAM" id="MobiDB-lite"/>
    </source>
</evidence>
<feature type="region of interest" description="Disordered" evidence="4">
    <location>
        <begin position="133"/>
        <end position="158"/>
    </location>
</feature>
<comment type="similarity">
    <text evidence="2">Belongs to the TLS1 family.</text>
</comment>
<comment type="caution">
    <text evidence="5">The sequence shown here is derived from an EMBL/GenBank/DDBJ whole genome shotgun (WGS) entry which is preliminary data.</text>
</comment>
<keyword evidence="3" id="KW-0539">Nucleus</keyword>
<feature type="region of interest" description="Disordered" evidence="4">
    <location>
        <begin position="1"/>
        <end position="20"/>
    </location>
</feature>
<evidence type="ECO:0000313" key="6">
    <source>
        <dbReference type="Proteomes" id="UP001217918"/>
    </source>
</evidence>
<dbReference type="Proteomes" id="UP001217918">
    <property type="component" value="Unassembled WGS sequence"/>
</dbReference>
<sequence>MPRKGKPNSSDDDEACGGPPVARLLKLRNARKSKLGGVAFCAEQSSSLGLQDGGDRALVLHKGGDAGDVEQKGKAGETGSLAVGIPKRFAPQTGVVGEVVNKHMEQYIEAELARRKQRTAAAEAAAALRGVLAGSSGGSSSSSSSSSSLIRPGLAARPDLGPAMTVGKALVPQPAMRGKLHEIDLGNVVAERNARVTERAMRRLQGDAVDAEELEGPQKKVRLGRNGKPIQPRNRRGSDDIKRDELIEEFMRENKLDVYDLKAQQATVDVGEEDEDVAADDRLANKFRHDFFESMAQRRRRPKATTTRPKTAAPKVEILRGPKLGGSRNDRQQMRDLLLKEQGKRR</sequence>
<dbReference type="PANTHER" id="PTHR13486:SF2">
    <property type="entry name" value="SPLICING FACTOR C9ORF78"/>
    <property type="match status" value="1"/>
</dbReference>
<feature type="compositionally biased region" description="Basic and acidic residues" evidence="4">
    <location>
        <begin position="328"/>
        <end position="346"/>
    </location>
</feature>
<protein>
    <submittedName>
        <fullName evidence="5">Uncharacterized protein</fullName>
    </submittedName>
</protein>
<feature type="compositionally biased region" description="Low complexity" evidence="4">
    <location>
        <begin position="304"/>
        <end position="315"/>
    </location>
</feature>
<dbReference type="AlphaFoldDB" id="A0AAD9I9B4"/>
<dbReference type="InterPro" id="IPR010756">
    <property type="entry name" value="Tls1-like"/>
</dbReference>
<comment type="subcellular location">
    <subcellularLocation>
        <location evidence="1">Nucleus</location>
    </subcellularLocation>
</comment>
<evidence type="ECO:0000256" key="3">
    <source>
        <dbReference type="ARBA" id="ARBA00023242"/>
    </source>
</evidence>
<dbReference type="EMBL" id="JAQQPM010000007">
    <property type="protein sequence ID" value="KAK2073609.1"/>
    <property type="molecule type" value="Genomic_DNA"/>
</dbReference>
<evidence type="ECO:0000256" key="2">
    <source>
        <dbReference type="ARBA" id="ARBA00007643"/>
    </source>
</evidence>
<organism evidence="5 6">
    <name type="scientific">Phyllachora maydis</name>
    <dbReference type="NCBI Taxonomy" id="1825666"/>
    <lineage>
        <taxon>Eukaryota</taxon>
        <taxon>Fungi</taxon>
        <taxon>Dikarya</taxon>
        <taxon>Ascomycota</taxon>
        <taxon>Pezizomycotina</taxon>
        <taxon>Sordariomycetes</taxon>
        <taxon>Sordariomycetidae</taxon>
        <taxon>Phyllachorales</taxon>
        <taxon>Phyllachoraceae</taxon>
        <taxon>Phyllachora</taxon>
    </lineage>
</organism>
<feature type="region of interest" description="Disordered" evidence="4">
    <location>
        <begin position="297"/>
        <end position="346"/>
    </location>
</feature>
<dbReference type="GO" id="GO:0000398">
    <property type="term" value="P:mRNA splicing, via spliceosome"/>
    <property type="evidence" value="ECO:0007669"/>
    <property type="project" value="TreeGrafter"/>
</dbReference>
<evidence type="ECO:0000256" key="1">
    <source>
        <dbReference type="ARBA" id="ARBA00004123"/>
    </source>
</evidence>
<proteinExistence type="inferred from homology"/>
<gene>
    <name evidence="5" type="ORF">P8C59_007880</name>
</gene>
<dbReference type="PANTHER" id="PTHR13486">
    <property type="entry name" value="TELOMERE LENGTH AND SILENCING PROTEIN 1 TLS1 FAMILY MEMBER"/>
    <property type="match status" value="1"/>
</dbReference>
<dbReference type="Pfam" id="PF07052">
    <property type="entry name" value="Hep_59"/>
    <property type="match status" value="1"/>
</dbReference>
<accession>A0AAD9I9B4</accession>
<feature type="compositionally biased region" description="Low complexity" evidence="4">
    <location>
        <begin position="138"/>
        <end position="148"/>
    </location>
</feature>
<feature type="region of interest" description="Disordered" evidence="4">
    <location>
        <begin position="222"/>
        <end position="241"/>
    </location>
</feature>
<keyword evidence="6" id="KW-1185">Reference proteome</keyword>
<reference evidence="5" key="1">
    <citation type="journal article" date="2023" name="Mol. Plant Microbe Interact.">
        <title>Elucidating the Obligate Nature and Biological Capacity of an Invasive Fungal Corn Pathogen.</title>
        <authorList>
            <person name="MacCready J.S."/>
            <person name="Roggenkamp E.M."/>
            <person name="Gdanetz K."/>
            <person name="Chilvers M.I."/>
        </authorList>
    </citation>
    <scope>NUCLEOTIDE SEQUENCE</scope>
    <source>
        <strain evidence="5">PM02</strain>
    </source>
</reference>
<name>A0AAD9I9B4_9PEZI</name>